<reference evidence="5" key="1">
    <citation type="submission" date="2013-03" db="EMBL/GenBank/DDBJ databases">
        <title>Genome Sequence of the Profundibacterium mesophilum strain KAUST100406-0324T from Red Sea, a novel genus in the family Rhodobacteraceae.</title>
        <authorList>
            <person name="Essack M."/>
            <person name="Alam I."/>
            <person name="Lafi F."/>
            <person name="Alawi W."/>
            <person name="Kamanu F."/>
            <person name="Al-Suwailem A."/>
            <person name="Lee O.O."/>
            <person name="Xu Y."/>
            <person name="Bajic V."/>
            <person name="Qian P.-Y."/>
            <person name="Archer J."/>
        </authorList>
    </citation>
    <scope>NUCLEOTIDE SEQUENCE</scope>
    <source>
        <strain evidence="5">KAUST100406-0324</strain>
    </source>
</reference>
<dbReference type="EMBL" id="APKE01000019">
    <property type="protein sequence ID" value="KAF0676062.1"/>
    <property type="molecule type" value="Genomic_DNA"/>
</dbReference>
<organism evidence="5 6">
    <name type="scientific">Profundibacterium mesophilum KAUST100406-0324</name>
    <dbReference type="NCBI Taxonomy" id="1037889"/>
    <lineage>
        <taxon>Bacteria</taxon>
        <taxon>Pseudomonadati</taxon>
        <taxon>Pseudomonadota</taxon>
        <taxon>Alphaproteobacteria</taxon>
        <taxon>Rhodobacterales</taxon>
        <taxon>Roseobacteraceae</taxon>
        <taxon>Profundibacterium</taxon>
    </lineage>
</organism>
<feature type="chain" id="PRO_5036803047" evidence="4">
    <location>
        <begin position="23"/>
        <end position="440"/>
    </location>
</feature>
<gene>
    <name evidence="5" type="ORF">PMES_01626</name>
</gene>
<feature type="compositionally biased region" description="Polar residues" evidence="3">
    <location>
        <begin position="44"/>
        <end position="64"/>
    </location>
</feature>
<accession>A0A921TDD6</accession>
<sequence>MTFAKIILMSSTALGLSLTAAAAQNITETLQTGDWNSAGVWQTGDGNTAGNLSMPLTQSGDSNDLFVTQSGDDNTLGLGSNATVAADGVQQISSSSLGSAMRQNDATVLQSSDDNNIDSIVQHAESSAGAISTQNTLDITQGGGGNHELTSVYQYKSSAGRNDATVMMTGTTNTINEIWQDTDSGTGTVNTLDINISGSNNNDHSIWYGGVGADSVGSVQPGVFIQAVGGSGLTTGDNSATIDVSGNGNEFGTIQRGMRNTVGTLQITGNFNDLATRQRGNDNTIVVASIDGWFNGLGIRQIGNNNLADAQIIGGASDDNRAFIHQTQDNNEAYLTIEGDNNGAAFGFTSGSMAEMAAAPPGTVQMAGVIRQNATLPGGNVADLDVDGNNNAFRVHQIGSNTFDGMIDGNGNQMSVYQNGANNSSGNTQIGNGNNVGIYQ</sequence>
<evidence type="ECO:0000313" key="5">
    <source>
        <dbReference type="EMBL" id="KAF0676062.1"/>
    </source>
</evidence>
<protein>
    <submittedName>
        <fullName evidence="5">Secreted major subunit of curlin</fullName>
    </submittedName>
</protein>
<evidence type="ECO:0000313" key="6">
    <source>
        <dbReference type="Proteomes" id="UP000698242"/>
    </source>
</evidence>
<dbReference type="GO" id="GO:0007155">
    <property type="term" value="P:cell adhesion"/>
    <property type="evidence" value="ECO:0007669"/>
    <property type="project" value="InterPro"/>
</dbReference>
<keyword evidence="2 4" id="KW-0732">Signal</keyword>
<proteinExistence type="inferred from homology"/>
<comment type="caution">
    <text evidence="5">The sequence shown here is derived from an EMBL/GenBank/DDBJ whole genome shotgun (WGS) entry which is preliminary data.</text>
</comment>
<dbReference type="AlphaFoldDB" id="A0A921TDD6"/>
<keyword evidence="6" id="KW-1185">Reference proteome</keyword>
<evidence type="ECO:0000256" key="1">
    <source>
        <dbReference type="ARBA" id="ARBA00009766"/>
    </source>
</evidence>
<evidence type="ECO:0000256" key="4">
    <source>
        <dbReference type="SAM" id="SignalP"/>
    </source>
</evidence>
<evidence type="ECO:0000256" key="2">
    <source>
        <dbReference type="ARBA" id="ARBA00022729"/>
    </source>
</evidence>
<dbReference type="InterPro" id="IPR009742">
    <property type="entry name" value="Curlin_rpt"/>
</dbReference>
<comment type="similarity">
    <text evidence="1">Belongs to the CsgA/CsgB family.</text>
</comment>
<dbReference type="GO" id="GO:0009289">
    <property type="term" value="C:pilus"/>
    <property type="evidence" value="ECO:0007669"/>
    <property type="project" value="InterPro"/>
</dbReference>
<dbReference type="Pfam" id="PF07012">
    <property type="entry name" value="Curlin_rpt"/>
    <property type="match status" value="1"/>
</dbReference>
<feature type="signal peptide" evidence="4">
    <location>
        <begin position="1"/>
        <end position="22"/>
    </location>
</feature>
<evidence type="ECO:0000256" key="3">
    <source>
        <dbReference type="SAM" id="MobiDB-lite"/>
    </source>
</evidence>
<name>A0A921TDD6_9RHOB</name>
<dbReference type="Proteomes" id="UP000698242">
    <property type="component" value="Unassembled WGS sequence"/>
</dbReference>
<feature type="region of interest" description="Disordered" evidence="3">
    <location>
        <begin position="36"/>
        <end position="64"/>
    </location>
</feature>
<feature type="region of interest" description="Disordered" evidence="3">
    <location>
        <begin position="419"/>
        <end position="440"/>
    </location>
</feature>